<evidence type="ECO:0000256" key="1">
    <source>
        <dbReference type="SAM" id="MobiDB-lite"/>
    </source>
</evidence>
<feature type="compositionally biased region" description="Polar residues" evidence="1">
    <location>
        <begin position="233"/>
        <end position="251"/>
    </location>
</feature>
<name>A0ABQ8EWH4_9FUNG</name>
<reference evidence="3 4" key="1">
    <citation type="submission" date="2021-02" db="EMBL/GenBank/DDBJ databases">
        <title>Variation within the Batrachochytrium salamandrivorans European outbreak.</title>
        <authorList>
            <person name="Kelly M."/>
            <person name="Pasmans F."/>
            <person name="Shea T.P."/>
            <person name="Munoz J.F."/>
            <person name="Carranza S."/>
            <person name="Cuomo C.A."/>
            <person name="Martel A."/>
        </authorList>
    </citation>
    <scope>NUCLEOTIDE SEQUENCE [LARGE SCALE GENOMIC DNA]</scope>
    <source>
        <strain evidence="3 4">AMFP18/2</strain>
    </source>
</reference>
<evidence type="ECO:0008006" key="5">
    <source>
        <dbReference type="Google" id="ProtNLM"/>
    </source>
</evidence>
<protein>
    <recommendedName>
        <fullName evidence="5">Late embryogenesis abundant protein LEA-2 subgroup domain-containing protein</fullName>
    </recommendedName>
</protein>
<keyword evidence="2" id="KW-0812">Transmembrane</keyword>
<feature type="transmembrane region" description="Helical" evidence="2">
    <location>
        <begin position="337"/>
        <end position="360"/>
    </location>
</feature>
<feature type="compositionally biased region" description="Polar residues" evidence="1">
    <location>
        <begin position="110"/>
        <end position="126"/>
    </location>
</feature>
<feature type="compositionally biased region" description="Basic and acidic residues" evidence="1">
    <location>
        <begin position="259"/>
        <end position="275"/>
    </location>
</feature>
<feature type="region of interest" description="Disordered" evidence="1">
    <location>
        <begin position="103"/>
        <end position="135"/>
    </location>
</feature>
<gene>
    <name evidence="3" type="ORF">BASA50_011092</name>
</gene>
<dbReference type="EMBL" id="JAFCIX010000551">
    <property type="protein sequence ID" value="KAH6587790.1"/>
    <property type="molecule type" value="Genomic_DNA"/>
</dbReference>
<evidence type="ECO:0000313" key="4">
    <source>
        <dbReference type="Proteomes" id="UP001648503"/>
    </source>
</evidence>
<dbReference type="Proteomes" id="UP001648503">
    <property type="component" value="Unassembled WGS sequence"/>
</dbReference>
<comment type="caution">
    <text evidence="3">The sequence shown here is derived from an EMBL/GenBank/DDBJ whole genome shotgun (WGS) entry which is preliminary data.</text>
</comment>
<feature type="transmembrane region" description="Helical" evidence="2">
    <location>
        <begin position="29"/>
        <end position="47"/>
    </location>
</feature>
<feature type="region of interest" description="Disordered" evidence="1">
    <location>
        <begin position="221"/>
        <end position="320"/>
    </location>
</feature>
<sequence length="618" mass="65363">MRNISCAVVVVDADAAVAAVAGDWLQFCYLLPASLLAFYSYCFCAALPQITAARKASFIHSNAATPLQPTFIYLFIHMSHQHQQYPQYSDDYQQQQNDYDYSYDQKYGYSGNSNPQQPAQPYSQSNPAGGGGGPGPAGYYNNQYAAYERQADSLYGDPFAAPAQYNNTGVPYGDYQQQEPGLYHAGDAPAAYTSAPQQSFVAPAMMAEAITMPRGAYSTAPDGGGGGNPAMMMNSSHQYDGSHAGYNNQMYDPSHMAHRNPDPHLHPSDLARYDSQKTFMNGSPDYKPGQSPAGGTRSGKGGSDSRGAVGPEPELSNSFDLGSKKRRYGFCFHTRRGMYIVGGITAGLVVLAAILGFFLFPRFPSLKVLDIQVIPDSNQLSSNPDGVGLIVKLAMAMNVSVVNPNRYHLKIETIDLSAMLQPNVTQLSGISLGTGAAPLAPVAGQGVQIGSGQHPTPIIFPPKQNTTFILNFNLSYVTTDLLEDVGLGELLQGCGFLRSRPRPMIIRYKADAKIAFLRLFGFTPAFEDDIRINCPLIIARTLSGFNLTTFGLNVVPPSLNPNPAGAAGAGAAGAGAAGAGAGAAGAGAAGGAAAPRTANAVSRSIALRSSSNLLSFIL</sequence>
<keyword evidence="4" id="KW-1185">Reference proteome</keyword>
<evidence type="ECO:0000256" key="2">
    <source>
        <dbReference type="SAM" id="Phobius"/>
    </source>
</evidence>
<keyword evidence="2" id="KW-1133">Transmembrane helix</keyword>
<evidence type="ECO:0000313" key="3">
    <source>
        <dbReference type="EMBL" id="KAH6587790.1"/>
    </source>
</evidence>
<accession>A0ABQ8EWH4</accession>
<keyword evidence="2" id="KW-0472">Membrane</keyword>
<organism evidence="3 4">
    <name type="scientific">Batrachochytrium salamandrivorans</name>
    <dbReference type="NCBI Taxonomy" id="1357716"/>
    <lineage>
        <taxon>Eukaryota</taxon>
        <taxon>Fungi</taxon>
        <taxon>Fungi incertae sedis</taxon>
        <taxon>Chytridiomycota</taxon>
        <taxon>Chytridiomycota incertae sedis</taxon>
        <taxon>Chytridiomycetes</taxon>
        <taxon>Rhizophydiales</taxon>
        <taxon>Rhizophydiales incertae sedis</taxon>
        <taxon>Batrachochytrium</taxon>
    </lineage>
</organism>
<proteinExistence type="predicted"/>